<dbReference type="EMBL" id="JABCSC020000003">
    <property type="protein sequence ID" value="NSL56081.1"/>
    <property type="molecule type" value="Genomic_DNA"/>
</dbReference>
<evidence type="ECO:0000256" key="3">
    <source>
        <dbReference type="ARBA" id="ARBA00023004"/>
    </source>
</evidence>
<evidence type="ECO:0000313" key="6">
    <source>
        <dbReference type="Proteomes" id="UP000778523"/>
    </source>
</evidence>
<dbReference type="Proteomes" id="UP000778523">
    <property type="component" value="Unassembled WGS sequence"/>
</dbReference>
<proteinExistence type="inferred from homology"/>
<sequence length="141" mass="15674">MSKLDWNPALHALASGPMDDAHQEFLTLTNILAASDDEDEIRSLQQLLAHCEAHFAQEEFWMRESGIVGAENHQRDHEGVVSLLQSALSDLKRGQHGAGRELTESLGDWFQHHSSTMDAALAFQMQQFARTQPPESIPSIG</sequence>
<comment type="caution">
    <text evidence="5">The sequence shown here is derived from an EMBL/GenBank/DDBJ whole genome shotgun (WGS) entry which is preliminary data.</text>
</comment>
<keyword evidence="2" id="KW-0479">Metal-binding</keyword>
<accession>A0ABX2IP67</accession>
<evidence type="ECO:0000259" key="4">
    <source>
        <dbReference type="Pfam" id="PF01814"/>
    </source>
</evidence>
<organism evidence="5 6">
    <name type="scientific">Uliginosibacterium aquaticum</name>
    <dbReference type="NCBI Taxonomy" id="2731212"/>
    <lineage>
        <taxon>Bacteria</taxon>
        <taxon>Pseudomonadati</taxon>
        <taxon>Pseudomonadota</taxon>
        <taxon>Betaproteobacteria</taxon>
        <taxon>Rhodocyclales</taxon>
        <taxon>Zoogloeaceae</taxon>
        <taxon>Uliginosibacterium</taxon>
    </lineage>
</organism>
<name>A0ABX2IP67_9RHOO</name>
<evidence type="ECO:0000256" key="2">
    <source>
        <dbReference type="ARBA" id="ARBA00022723"/>
    </source>
</evidence>
<gene>
    <name evidence="5" type="ORF">HJ583_013660</name>
</gene>
<feature type="domain" description="Hemerythrin-like" evidence="4">
    <location>
        <begin position="18"/>
        <end position="119"/>
    </location>
</feature>
<dbReference type="Gene3D" id="1.20.120.50">
    <property type="entry name" value="Hemerythrin-like"/>
    <property type="match status" value="1"/>
</dbReference>
<comment type="similarity">
    <text evidence="1">Belongs to the hemerythrin family.</text>
</comment>
<dbReference type="NCBIfam" id="TIGR02481">
    <property type="entry name" value="hemeryth_dom"/>
    <property type="match status" value="1"/>
</dbReference>
<evidence type="ECO:0000256" key="1">
    <source>
        <dbReference type="ARBA" id="ARBA00010587"/>
    </source>
</evidence>
<protein>
    <submittedName>
        <fullName evidence="5">Bacteriohemerythrin</fullName>
    </submittedName>
</protein>
<keyword evidence="6" id="KW-1185">Reference proteome</keyword>
<dbReference type="InterPro" id="IPR012827">
    <property type="entry name" value="Hemerythrin_metal-bd"/>
</dbReference>
<dbReference type="Pfam" id="PF01814">
    <property type="entry name" value="Hemerythrin"/>
    <property type="match status" value="1"/>
</dbReference>
<dbReference type="RefSeq" id="WP_170022428.1">
    <property type="nucleotide sequence ID" value="NZ_JABCSC020000003.1"/>
</dbReference>
<dbReference type="InterPro" id="IPR012312">
    <property type="entry name" value="Hemerythrin-like"/>
</dbReference>
<evidence type="ECO:0000313" key="5">
    <source>
        <dbReference type="EMBL" id="NSL56081.1"/>
    </source>
</evidence>
<reference evidence="5 6" key="1">
    <citation type="submission" date="2020-06" db="EMBL/GenBank/DDBJ databases">
        <title>Draft genome of Uliginosibacterium sp. IMCC34675.</title>
        <authorList>
            <person name="Song J."/>
        </authorList>
    </citation>
    <scope>NUCLEOTIDE SEQUENCE [LARGE SCALE GENOMIC DNA]</scope>
    <source>
        <strain evidence="5 6">IMCC34675</strain>
    </source>
</reference>
<dbReference type="SUPFAM" id="SSF47188">
    <property type="entry name" value="Hemerythrin-like"/>
    <property type="match status" value="1"/>
</dbReference>
<dbReference type="InterPro" id="IPR035938">
    <property type="entry name" value="Hemerythrin-like_sf"/>
</dbReference>
<keyword evidence="3" id="KW-0408">Iron</keyword>
<dbReference type="CDD" id="cd12107">
    <property type="entry name" value="Hemerythrin"/>
    <property type="match status" value="1"/>
</dbReference>